<evidence type="ECO:0000313" key="3">
    <source>
        <dbReference type="Proteomes" id="UP000752696"/>
    </source>
</evidence>
<name>A0A6V7HII9_9HYME</name>
<feature type="domain" description="NAD-dependent epimerase/dehydratase" evidence="1">
    <location>
        <begin position="2"/>
        <end position="231"/>
    </location>
</feature>
<dbReference type="OrthoDB" id="16464at2759"/>
<dbReference type="Pfam" id="PF01370">
    <property type="entry name" value="Epimerase"/>
    <property type="match status" value="1"/>
</dbReference>
<dbReference type="InterPro" id="IPR050177">
    <property type="entry name" value="Lipid_A_modif_metabolic_enz"/>
</dbReference>
<comment type="caution">
    <text evidence="2">The sequence shown here is derived from an EMBL/GenBank/DDBJ whole genome shotgun (WGS) entry which is preliminary data.</text>
</comment>
<feature type="non-terminal residue" evidence="2">
    <location>
        <position position="375"/>
    </location>
</feature>
<keyword evidence="3" id="KW-1185">Reference proteome</keyword>
<dbReference type="Gene3D" id="3.40.50.720">
    <property type="entry name" value="NAD(P)-binding Rossmann-like Domain"/>
    <property type="match status" value="1"/>
</dbReference>
<dbReference type="AlphaFoldDB" id="A0A6V7HII9"/>
<evidence type="ECO:0000259" key="1">
    <source>
        <dbReference type="Pfam" id="PF01370"/>
    </source>
</evidence>
<dbReference type="PANTHER" id="PTHR43245:SF11">
    <property type="entry name" value="LD23561P"/>
    <property type="match status" value="1"/>
</dbReference>
<dbReference type="InterPro" id="IPR036291">
    <property type="entry name" value="NAD(P)-bd_dom_sf"/>
</dbReference>
<dbReference type="EMBL" id="CAJDYZ010012658">
    <property type="protein sequence ID" value="CAD1480748.1"/>
    <property type="molecule type" value="Genomic_DNA"/>
</dbReference>
<proteinExistence type="predicted"/>
<organism evidence="2 3">
    <name type="scientific">Heterotrigona itama</name>
    <dbReference type="NCBI Taxonomy" id="395501"/>
    <lineage>
        <taxon>Eukaryota</taxon>
        <taxon>Metazoa</taxon>
        <taxon>Ecdysozoa</taxon>
        <taxon>Arthropoda</taxon>
        <taxon>Hexapoda</taxon>
        <taxon>Insecta</taxon>
        <taxon>Pterygota</taxon>
        <taxon>Neoptera</taxon>
        <taxon>Endopterygota</taxon>
        <taxon>Hymenoptera</taxon>
        <taxon>Apocrita</taxon>
        <taxon>Aculeata</taxon>
        <taxon>Apoidea</taxon>
        <taxon>Anthophila</taxon>
        <taxon>Apidae</taxon>
        <taxon>Heterotrigona</taxon>
    </lineage>
</organism>
<dbReference type="InterPro" id="IPR001509">
    <property type="entry name" value="Epimerase_deHydtase"/>
</dbReference>
<dbReference type="SUPFAM" id="SSF51735">
    <property type="entry name" value="NAD(P)-binding Rossmann-fold domains"/>
    <property type="match status" value="1"/>
</dbReference>
<sequence length="375" mass="42229">CGFIGRNLVEYLLDNDLVSFVRVVDKVPPQTAWLNAKHQQLFKHPLLEFKSANLINTASCQNAFLSDNPINFVINCAGETKSGQTDPVYKEGIYKLSMNCAQQAAKLQVDHYVEISSGNFSTSEKNPLKEEDAEEPWTFVAKYKLQVENDLKNIPNLNYTIVRPATVYGCGDRNGLTPRLVVGAVYKHLGEMMKLLWGPDLHMNTVHVRDVARAIWHIVNRPETIGQTYNIVDDGDSTQGSISAIVSELFNINHDYWGIALSTLAKTDMNSVVEEVNDKHMGPWAEACNKDGVENSPLSPYIDQELLYNKHLYLQVGKLSNIGFNYLYPKLTKDGLKEQYKLPRSNNGEAYNNLYEVTFGAFHLVPSNLCKLHTL</sequence>
<gene>
    <name evidence="2" type="ORF">MHI_LOCUS961100</name>
</gene>
<dbReference type="PANTHER" id="PTHR43245">
    <property type="entry name" value="BIFUNCTIONAL POLYMYXIN RESISTANCE PROTEIN ARNA"/>
    <property type="match status" value="1"/>
</dbReference>
<dbReference type="Proteomes" id="UP000752696">
    <property type="component" value="Unassembled WGS sequence"/>
</dbReference>
<protein>
    <recommendedName>
        <fullName evidence="1">NAD-dependent epimerase/dehydratase domain-containing protein</fullName>
    </recommendedName>
</protein>
<evidence type="ECO:0000313" key="2">
    <source>
        <dbReference type="EMBL" id="CAD1480748.1"/>
    </source>
</evidence>
<accession>A0A6V7HII9</accession>
<reference evidence="2" key="1">
    <citation type="submission" date="2020-07" db="EMBL/GenBank/DDBJ databases">
        <authorList>
            <person name="Nazaruddin N."/>
        </authorList>
    </citation>
    <scope>NUCLEOTIDE SEQUENCE</scope>
</reference>
<feature type="non-terminal residue" evidence="2">
    <location>
        <position position="1"/>
    </location>
</feature>